<keyword evidence="3" id="KW-1185">Reference proteome</keyword>
<dbReference type="EMBL" id="JABSTV010001246">
    <property type="protein sequence ID" value="KAH7976582.1"/>
    <property type="molecule type" value="Genomic_DNA"/>
</dbReference>
<name>A0A9D4QEX9_RHISA</name>
<evidence type="ECO:0000256" key="1">
    <source>
        <dbReference type="SAM" id="Phobius"/>
    </source>
</evidence>
<proteinExistence type="predicted"/>
<dbReference type="AlphaFoldDB" id="A0A9D4QEX9"/>
<evidence type="ECO:0000313" key="3">
    <source>
        <dbReference type="Proteomes" id="UP000821837"/>
    </source>
</evidence>
<dbReference type="Proteomes" id="UP000821837">
    <property type="component" value="Chromosome 10"/>
</dbReference>
<dbReference type="VEuPathDB" id="VectorBase:RSAN_050298"/>
<keyword evidence="1" id="KW-1133">Transmembrane helix</keyword>
<keyword evidence="1" id="KW-0812">Transmembrane</keyword>
<keyword evidence="1" id="KW-0472">Membrane</keyword>
<gene>
    <name evidence="2" type="ORF">HPB52_016805</name>
</gene>
<sequence length="154" mass="17023">MNTTLERCNDAGSKSFSALQFLNASQAQASNSSFVIQRRPSGKREMDVFILYRLSSYWSSFIALLATVSLSLALSLIFAGSSREEVARNTRLSSPAFLRLWSRLGLLPDAMTVPNASCDASFKEVCCEEELRVIPPLNESPDNRRAPISDDVLI</sequence>
<protein>
    <submittedName>
        <fullName evidence="2">Uncharacterized protein</fullName>
    </submittedName>
</protein>
<comment type="caution">
    <text evidence="2">The sequence shown here is derived from an EMBL/GenBank/DDBJ whole genome shotgun (WGS) entry which is preliminary data.</text>
</comment>
<reference evidence="2" key="1">
    <citation type="journal article" date="2020" name="Cell">
        <title>Large-Scale Comparative Analyses of Tick Genomes Elucidate Their Genetic Diversity and Vector Capacities.</title>
        <authorList>
            <consortium name="Tick Genome and Microbiome Consortium (TIGMIC)"/>
            <person name="Jia N."/>
            <person name="Wang J."/>
            <person name="Shi W."/>
            <person name="Du L."/>
            <person name="Sun Y."/>
            <person name="Zhan W."/>
            <person name="Jiang J.F."/>
            <person name="Wang Q."/>
            <person name="Zhang B."/>
            <person name="Ji P."/>
            <person name="Bell-Sakyi L."/>
            <person name="Cui X.M."/>
            <person name="Yuan T.T."/>
            <person name="Jiang B.G."/>
            <person name="Yang W.F."/>
            <person name="Lam T.T."/>
            <person name="Chang Q.C."/>
            <person name="Ding S.J."/>
            <person name="Wang X.J."/>
            <person name="Zhu J.G."/>
            <person name="Ruan X.D."/>
            <person name="Zhao L."/>
            <person name="Wei J.T."/>
            <person name="Ye R.Z."/>
            <person name="Que T.C."/>
            <person name="Du C.H."/>
            <person name="Zhou Y.H."/>
            <person name="Cheng J.X."/>
            <person name="Dai P.F."/>
            <person name="Guo W.B."/>
            <person name="Han X.H."/>
            <person name="Huang E.J."/>
            <person name="Li L.F."/>
            <person name="Wei W."/>
            <person name="Gao Y.C."/>
            <person name="Liu J.Z."/>
            <person name="Shao H.Z."/>
            <person name="Wang X."/>
            <person name="Wang C.C."/>
            <person name="Yang T.C."/>
            <person name="Huo Q.B."/>
            <person name="Li W."/>
            <person name="Chen H.Y."/>
            <person name="Chen S.E."/>
            <person name="Zhou L.G."/>
            <person name="Ni X.B."/>
            <person name="Tian J.H."/>
            <person name="Sheng Y."/>
            <person name="Liu T."/>
            <person name="Pan Y.S."/>
            <person name="Xia L.Y."/>
            <person name="Li J."/>
            <person name="Zhao F."/>
            <person name="Cao W.C."/>
        </authorList>
    </citation>
    <scope>NUCLEOTIDE SEQUENCE</scope>
    <source>
        <strain evidence="2">Rsan-2018</strain>
    </source>
</reference>
<accession>A0A9D4QEX9</accession>
<organism evidence="2 3">
    <name type="scientific">Rhipicephalus sanguineus</name>
    <name type="common">Brown dog tick</name>
    <name type="synonym">Ixodes sanguineus</name>
    <dbReference type="NCBI Taxonomy" id="34632"/>
    <lineage>
        <taxon>Eukaryota</taxon>
        <taxon>Metazoa</taxon>
        <taxon>Ecdysozoa</taxon>
        <taxon>Arthropoda</taxon>
        <taxon>Chelicerata</taxon>
        <taxon>Arachnida</taxon>
        <taxon>Acari</taxon>
        <taxon>Parasitiformes</taxon>
        <taxon>Ixodida</taxon>
        <taxon>Ixodoidea</taxon>
        <taxon>Ixodidae</taxon>
        <taxon>Rhipicephalinae</taxon>
        <taxon>Rhipicephalus</taxon>
        <taxon>Rhipicephalus</taxon>
    </lineage>
</organism>
<evidence type="ECO:0000313" key="2">
    <source>
        <dbReference type="EMBL" id="KAH7976582.1"/>
    </source>
</evidence>
<feature type="transmembrane region" description="Helical" evidence="1">
    <location>
        <begin position="57"/>
        <end position="79"/>
    </location>
</feature>
<reference evidence="2" key="2">
    <citation type="submission" date="2021-09" db="EMBL/GenBank/DDBJ databases">
        <authorList>
            <person name="Jia N."/>
            <person name="Wang J."/>
            <person name="Shi W."/>
            <person name="Du L."/>
            <person name="Sun Y."/>
            <person name="Zhan W."/>
            <person name="Jiang J."/>
            <person name="Wang Q."/>
            <person name="Zhang B."/>
            <person name="Ji P."/>
            <person name="Sakyi L.B."/>
            <person name="Cui X."/>
            <person name="Yuan T."/>
            <person name="Jiang B."/>
            <person name="Yang W."/>
            <person name="Lam T.T.-Y."/>
            <person name="Chang Q."/>
            <person name="Ding S."/>
            <person name="Wang X."/>
            <person name="Zhu J."/>
            <person name="Ruan X."/>
            <person name="Zhao L."/>
            <person name="Wei J."/>
            <person name="Que T."/>
            <person name="Du C."/>
            <person name="Cheng J."/>
            <person name="Dai P."/>
            <person name="Han X."/>
            <person name="Huang E."/>
            <person name="Gao Y."/>
            <person name="Liu J."/>
            <person name="Shao H."/>
            <person name="Ye R."/>
            <person name="Li L."/>
            <person name="Wei W."/>
            <person name="Wang X."/>
            <person name="Wang C."/>
            <person name="Huo Q."/>
            <person name="Li W."/>
            <person name="Guo W."/>
            <person name="Chen H."/>
            <person name="Chen S."/>
            <person name="Zhou L."/>
            <person name="Zhou L."/>
            <person name="Ni X."/>
            <person name="Tian J."/>
            <person name="Zhou Y."/>
            <person name="Sheng Y."/>
            <person name="Liu T."/>
            <person name="Pan Y."/>
            <person name="Xia L."/>
            <person name="Li J."/>
            <person name="Zhao F."/>
            <person name="Cao W."/>
        </authorList>
    </citation>
    <scope>NUCLEOTIDE SEQUENCE</scope>
    <source>
        <strain evidence="2">Rsan-2018</strain>
        <tissue evidence="2">Larvae</tissue>
    </source>
</reference>